<protein>
    <submittedName>
        <fullName evidence="1">Uncharacterized protein</fullName>
    </submittedName>
</protein>
<accession>A0ABV4XJE8</accession>
<dbReference type="RefSeq" id="WP_413261500.1">
    <property type="nucleotide sequence ID" value="NZ_JBHFNR010000017.1"/>
</dbReference>
<organism evidence="1 2">
    <name type="scientific">Floridaenema flaviceps BLCC-F50</name>
    <dbReference type="NCBI Taxonomy" id="3153642"/>
    <lineage>
        <taxon>Bacteria</taxon>
        <taxon>Bacillati</taxon>
        <taxon>Cyanobacteriota</taxon>
        <taxon>Cyanophyceae</taxon>
        <taxon>Oscillatoriophycideae</taxon>
        <taxon>Aerosakkonematales</taxon>
        <taxon>Aerosakkonemataceae</taxon>
        <taxon>Floridanema</taxon>
        <taxon>Floridanema flaviceps</taxon>
    </lineage>
</organism>
<gene>
    <name evidence="1" type="ORF">ACE1CI_02665</name>
</gene>
<name>A0ABV4XJE8_9CYAN</name>
<comment type="caution">
    <text evidence="1">The sequence shown here is derived from an EMBL/GenBank/DDBJ whole genome shotgun (WGS) entry which is preliminary data.</text>
</comment>
<evidence type="ECO:0000313" key="2">
    <source>
        <dbReference type="Proteomes" id="UP001576784"/>
    </source>
</evidence>
<evidence type="ECO:0000313" key="1">
    <source>
        <dbReference type="EMBL" id="MFB2891826.1"/>
    </source>
</evidence>
<proteinExistence type="predicted"/>
<keyword evidence="2" id="KW-1185">Reference proteome</keyword>
<dbReference type="EMBL" id="JBHFNR010000017">
    <property type="protein sequence ID" value="MFB2891826.1"/>
    <property type="molecule type" value="Genomic_DNA"/>
</dbReference>
<dbReference type="Proteomes" id="UP001576784">
    <property type="component" value="Unassembled WGS sequence"/>
</dbReference>
<reference evidence="1 2" key="1">
    <citation type="submission" date="2024-09" db="EMBL/GenBank/DDBJ databases">
        <title>Floridaenema gen nov. (Aerosakkonemataceae, Aerosakkonematales ord. nov., Cyanobacteria) from benthic tropical and subtropical fresh waters, with the description of four new species.</title>
        <authorList>
            <person name="Moretto J.A."/>
            <person name="Berthold D.E."/>
            <person name="Lefler F.W."/>
            <person name="Huang I.-S."/>
            <person name="Laughinghouse H. IV."/>
        </authorList>
    </citation>
    <scope>NUCLEOTIDE SEQUENCE [LARGE SCALE GENOMIC DNA]</scope>
    <source>
        <strain evidence="1 2">BLCC-F50</strain>
    </source>
</reference>
<sequence>MYVYRFTVVCNAGSKVKAPSYTALNEKGYQAFSFIDQHDSHLESIGIFEIGFISAGLIMGGF</sequence>